<dbReference type="Pfam" id="PF02622">
    <property type="entry name" value="DUF179"/>
    <property type="match status" value="1"/>
</dbReference>
<evidence type="ECO:0000313" key="4">
    <source>
        <dbReference type="EMBL" id="TQV69716.1"/>
    </source>
</evidence>
<sequence length="215" mass="22838">MGDAKETSKTRETHKGGQKPDQPAPIEQSDLTQGSLRNHFLVAMPSLRDPIFAHTITYICDHTADGAMGIVINHPLNLSLGDIFEQLKLPDDTEVGRQTVLSGGPVHIERGFVLHSSGPQFESTIQISPQVSLTASRDIIAALAQNRGPASALVALGYAGWGAGQLEAEIAANSWLTVAADHHIIFDTPIEQRWSAAAAKLGIDLNLISSAAGHA</sequence>
<accession>A0A545SXM5</accession>
<protein>
    <recommendedName>
        <fullName evidence="2">UPF0301 protein FKG94_22820</fullName>
    </recommendedName>
</protein>
<dbReference type="GO" id="GO:0005829">
    <property type="term" value="C:cytosol"/>
    <property type="evidence" value="ECO:0007669"/>
    <property type="project" value="TreeGrafter"/>
</dbReference>
<comment type="similarity">
    <text evidence="1 2">Belongs to the UPF0301 (AlgH) family.</text>
</comment>
<evidence type="ECO:0000256" key="1">
    <source>
        <dbReference type="ARBA" id="ARBA00009600"/>
    </source>
</evidence>
<organism evidence="4 5">
    <name type="scientific">Exilibacterium tricleocarpae</name>
    <dbReference type="NCBI Taxonomy" id="2591008"/>
    <lineage>
        <taxon>Bacteria</taxon>
        <taxon>Pseudomonadati</taxon>
        <taxon>Pseudomonadota</taxon>
        <taxon>Gammaproteobacteria</taxon>
        <taxon>Cellvibrionales</taxon>
        <taxon>Cellvibrionaceae</taxon>
        <taxon>Exilibacterium</taxon>
    </lineage>
</organism>
<feature type="compositionally biased region" description="Basic and acidic residues" evidence="3">
    <location>
        <begin position="1"/>
        <end position="15"/>
    </location>
</feature>
<dbReference type="HAMAP" id="MF_00758">
    <property type="entry name" value="UPF0301"/>
    <property type="match status" value="1"/>
</dbReference>
<dbReference type="PANTHER" id="PTHR30327">
    <property type="entry name" value="UNCHARACTERIZED PROTEIN YQGE"/>
    <property type="match status" value="1"/>
</dbReference>
<keyword evidence="5" id="KW-1185">Reference proteome</keyword>
<reference evidence="4 5" key="1">
    <citation type="submission" date="2019-06" db="EMBL/GenBank/DDBJ databases">
        <title>Whole genome sequence for Cellvibrionaceae sp. R142.</title>
        <authorList>
            <person name="Wang G."/>
        </authorList>
    </citation>
    <scope>NUCLEOTIDE SEQUENCE [LARGE SCALE GENOMIC DNA]</scope>
    <source>
        <strain evidence="4 5">R142</strain>
    </source>
</reference>
<comment type="caution">
    <text evidence="4">The sequence shown here is derived from an EMBL/GenBank/DDBJ whole genome shotgun (WGS) entry which is preliminary data.</text>
</comment>
<gene>
    <name evidence="4" type="ORF">FKG94_22820</name>
</gene>
<feature type="region of interest" description="Disordered" evidence="3">
    <location>
        <begin position="1"/>
        <end position="29"/>
    </location>
</feature>
<dbReference type="RefSeq" id="WP_142929269.1">
    <property type="nucleotide sequence ID" value="NZ_ML660105.1"/>
</dbReference>
<evidence type="ECO:0000256" key="3">
    <source>
        <dbReference type="SAM" id="MobiDB-lite"/>
    </source>
</evidence>
<evidence type="ECO:0000256" key="2">
    <source>
        <dbReference type="HAMAP-Rule" id="MF_00758"/>
    </source>
</evidence>
<name>A0A545SXM5_9GAMM</name>
<dbReference type="AlphaFoldDB" id="A0A545SXM5"/>
<dbReference type="NCBIfam" id="NF001266">
    <property type="entry name" value="PRK00228.1-1"/>
    <property type="match status" value="1"/>
</dbReference>
<proteinExistence type="inferred from homology"/>
<dbReference type="EMBL" id="VHSG01000027">
    <property type="protein sequence ID" value="TQV69716.1"/>
    <property type="molecule type" value="Genomic_DNA"/>
</dbReference>
<evidence type="ECO:0000313" key="5">
    <source>
        <dbReference type="Proteomes" id="UP000319732"/>
    </source>
</evidence>
<dbReference type="Proteomes" id="UP000319732">
    <property type="component" value="Unassembled WGS sequence"/>
</dbReference>
<dbReference type="OrthoDB" id="9807486at2"/>
<dbReference type="Gene3D" id="3.40.1740.10">
    <property type="entry name" value="VC0467-like"/>
    <property type="match status" value="1"/>
</dbReference>
<dbReference type="PANTHER" id="PTHR30327:SF1">
    <property type="entry name" value="UPF0301 PROTEIN YQGE"/>
    <property type="match status" value="1"/>
</dbReference>
<dbReference type="InterPro" id="IPR003774">
    <property type="entry name" value="AlgH-like"/>
</dbReference>
<dbReference type="SUPFAM" id="SSF143456">
    <property type="entry name" value="VC0467-like"/>
    <property type="match status" value="1"/>
</dbReference>